<proteinExistence type="inferred from homology"/>
<dbReference type="InterPro" id="IPR036895">
    <property type="entry name" value="Uracil-DNA_glycosylase-like_sf"/>
</dbReference>
<dbReference type="InterPro" id="IPR005273">
    <property type="entry name" value="Ura-DNA_glyco_family4"/>
</dbReference>
<feature type="domain" description="Uracil-DNA glycosylase-like" evidence="12">
    <location>
        <begin position="28"/>
        <end position="178"/>
    </location>
</feature>
<keyword evidence="6" id="KW-0479">Metal-binding</keyword>
<dbReference type="PANTHER" id="PTHR33693">
    <property type="entry name" value="TYPE-5 URACIL-DNA GLYCOSYLASE"/>
    <property type="match status" value="1"/>
</dbReference>
<dbReference type="EMBL" id="CAFBOR010000008">
    <property type="protein sequence ID" value="CAB4976906.1"/>
    <property type="molecule type" value="Genomic_DNA"/>
</dbReference>
<evidence type="ECO:0000256" key="2">
    <source>
        <dbReference type="ARBA" id="ARBA00006521"/>
    </source>
</evidence>
<comment type="catalytic activity">
    <reaction evidence="1">
        <text>Hydrolyzes single-stranded DNA or mismatched double-stranded DNA and polynucleotides, releasing free uracil.</text>
        <dbReference type="EC" id="3.2.2.27"/>
    </reaction>
</comment>
<dbReference type="GO" id="GO:0006281">
    <property type="term" value="P:DNA repair"/>
    <property type="evidence" value="ECO:0007669"/>
    <property type="project" value="UniProtKB-KW"/>
</dbReference>
<evidence type="ECO:0000313" key="15">
    <source>
        <dbReference type="EMBL" id="CAB4976906.1"/>
    </source>
</evidence>
<evidence type="ECO:0000259" key="12">
    <source>
        <dbReference type="SMART" id="SM00986"/>
    </source>
</evidence>
<dbReference type="CDD" id="cd10030">
    <property type="entry name" value="UDG-F4_TTUDGA_SPO1dp_like"/>
    <property type="match status" value="1"/>
</dbReference>
<evidence type="ECO:0000313" key="14">
    <source>
        <dbReference type="EMBL" id="CAB4877739.1"/>
    </source>
</evidence>
<keyword evidence="10" id="KW-0411">Iron-sulfur</keyword>
<evidence type="ECO:0000256" key="8">
    <source>
        <dbReference type="ARBA" id="ARBA00022801"/>
    </source>
</evidence>
<dbReference type="SMART" id="SM00986">
    <property type="entry name" value="UDG"/>
    <property type="match status" value="1"/>
</dbReference>
<dbReference type="InterPro" id="IPR005122">
    <property type="entry name" value="Uracil-DNA_glycosylase-like"/>
</dbReference>
<evidence type="ECO:0000256" key="6">
    <source>
        <dbReference type="ARBA" id="ARBA00022723"/>
    </source>
</evidence>
<dbReference type="Gene3D" id="3.40.470.10">
    <property type="entry name" value="Uracil-DNA glycosylase-like domain"/>
    <property type="match status" value="1"/>
</dbReference>
<dbReference type="NCBIfam" id="TIGR00758">
    <property type="entry name" value="UDG_fam4"/>
    <property type="match status" value="1"/>
</dbReference>
<dbReference type="GO" id="GO:0046872">
    <property type="term" value="F:metal ion binding"/>
    <property type="evidence" value="ECO:0007669"/>
    <property type="project" value="UniProtKB-KW"/>
</dbReference>
<evidence type="ECO:0000256" key="3">
    <source>
        <dbReference type="ARBA" id="ARBA00012030"/>
    </source>
</evidence>
<dbReference type="EMBL" id="CAFBPF010000263">
    <property type="protein sequence ID" value="CAB5026387.1"/>
    <property type="molecule type" value="Genomic_DNA"/>
</dbReference>
<keyword evidence="9" id="KW-0408">Iron</keyword>
<gene>
    <name evidence="13" type="ORF">UFOPK2242_00469</name>
    <name evidence="14" type="ORF">UFOPK3317_01250</name>
    <name evidence="15" type="ORF">UFOPK3974_00130</name>
    <name evidence="16" type="ORF">UFOPK4071_01537</name>
</gene>
<dbReference type="Pfam" id="PF03167">
    <property type="entry name" value="UDG"/>
    <property type="match status" value="1"/>
</dbReference>
<keyword evidence="7" id="KW-0227">DNA damage</keyword>
<organism evidence="13">
    <name type="scientific">freshwater metagenome</name>
    <dbReference type="NCBI Taxonomy" id="449393"/>
    <lineage>
        <taxon>unclassified sequences</taxon>
        <taxon>metagenomes</taxon>
        <taxon>ecological metagenomes</taxon>
    </lineage>
</organism>
<keyword evidence="8" id="KW-0378">Hydrolase</keyword>
<reference evidence="13" key="1">
    <citation type="submission" date="2020-05" db="EMBL/GenBank/DDBJ databases">
        <authorList>
            <person name="Chiriac C."/>
            <person name="Salcher M."/>
            <person name="Ghai R."/>
            <person name="Kavagutti S V."/>
        </authorList>
    </citation>
    <scope>NUCLEOTIDE SEQUENCE</scope>
</reference>
<keyword evidence="11" id="KW-0234">DNA repair</keyword>
<sequence>MQSLDSLRTNALACRNCSLCETRTNVVFGAGNPNAELMFVGEAPGAQEDLTGEPFVGRSGRLLTSLIEGIGLTRDQVYISNVVKCRPPDNRDPEPGEVAACAPIIASQIEYISPRVLVTLGNFATKLLLETKTGITKLRGTPVAYRGGVLIPVLHPAAVARRGSAGLIEARSDFEAIKLALASDPSEVK</sequence>
<dbReference type="AlphaFoldDB" id="A0A6J6KRU1"/>
<accession>A0A6J6KRU1</accession>
<dbReference type="InterPro" id="IPR051536">
    <property type="entry name" value="UDG_Type-4/5"/>
</dbReference>
<dbReference type="GO" id="GO:0051539">
    <property type="term" value="F:4 iron, 4 sulfur cluster binding"/>
    <property type="evidence" value="ECO:0007669"/>
    <property type="project" value="UniProtKB-KW"/>
</dbReference>
<dbReference type="GO" id="GO:0004844">
    <property type="term" value="F:uracil DNA N-glycosylase activity"/>
    <property type="evidence" value="ECO:0007669"/>
    <property type="project" value="UniProtKB-EC"/>
</dbReference>
<evidence type="ECO:0000256" key="4">
    <source>
        <dbReference type="ARBA" id="ARBA00019403"/>
    </source>
</evidence>
<dbReference type="EC" id="3.2.2.27" evidence="3"/>
<dbReference type="EMBL" id="CAEZWM010000039">
    <property type="protein sequence ID" value="CAB4652056.1"/>
    <property type="molecule type" value="Genomic_DNA"/>
</dbReference>
<evidence type="ECO:0000256" key="5">
    <source>
        <dbReference type="ARBA" id="ARBA00022485"/>
    </source>
</evidence>
<dbReference type="SUPFAM" id="SSF52141">
    <property type="entry name" value="Uracil-DNA glycosylase-like"/>
    <property type="match status" value="1"/>
</dbReference>
<evidence type="ECO:0000313" key="16">
    <source>
        <dbReference type="EMBL" id="CAB5026387.1"/>
    </source>
</evidence>
<dbReference type="SMART" id="SM00987">
    <property type="entry name" value="UreE_C"/>
    <property type="match status" value="1"/>
</dbReference>
<evidence type="ECO:0000256" key="9">
    <source>
        <dbReference type="ARBA" id="ARBA00023004"/>
    </source>
</evidence>
<comment type="similarity">
    <text evidence="2">Belongs to the uracil-DNA glycosylase (UDG) superfamily. Type 4 (UDGa) family.</text>
</comment>
<protein>
    <recommendedName>
        <fullName evidence="4">Type-4 uracil-DNA glycosylase</fullName>
        <ecNumber evidence="3">3.2.2.27</ecNumber>
    </recommendedName>
</protein>
<evidence type="ECO:0000313" key="13">
    <source>
        <dbReference type="EMBL" id="CAB4652056.1"/>
    </source>
</evidence>
<evidence type="ECO:0000256" key="1">
    <source>
        <dbReference type="ARBA" id="ARBA00001400"/>
    </source>
</evidence>
<evidence type="ECO:0000256" key="10">
    <source>
        <dbReference type="ARBA" id="ARBA00023014"/>
    </source>
</evidence>
<keyword evidence="5" id="KW-0004">4Fe-4S</keyword>
<dbReference type="PANTHER" id="PTHR33693:SF1">
    <property type="entry name" value="TYPE-4 URACIL-DNA GLYCOSYLASE"/>
    <property type="match status" value="1"/>
</dbReference>
<dbReference type="EMBL" id="CAFBLK010000245">
    <property type="protein sequence ID" value="CAB4877739.1"/>
    <property type="molecule type" value="Genomic_DNA"/>
</dbReference>
<name>A0A6J6KRU1_9ZZZZ</name>
<evidence type="ECO:0000256" key="7">
    <source>
        <dbReference type="ARBA" id="ARBA00022763"/>
    </source>
</evidence>
<evidence type="ECO:0000256" key="11">
    <source>
        <dbReference type="ARBA" id="ARBA00023204"/>
    </source>
</evidence>